<keyword evidence="3" id="KW-1185">Reference proteome</keyword>
<protein>
    <submittedName>
        <fullName evidence="2">Uncharacterized protein</fullName>
    </submittedName>
</protein>
<keyword evidence="1" id="KW-0812">Transmembrane</keyword>
<organism evidence="2 3">
    <name type="scientific">Litorimonas cladophorae</name>
    <dbReference type="NCBI Taxonomy" id="1220491"/>
    <lineage>
        <taxon>Bacteria</taxon>
        <taxon>Pseudomonadati</taxon>
        <taxon>Pseudomonadota</taxon>
        <taxon>Alphaproteobacteria</taxon>
        <taxon>Maricaulales</taxon>
        <taxon>Robiginitomaculaceae</taxon>
    </lineage>
</organism>
<evidence type="ECO:0000256" key="1">
    <source>
        <dbReference type="SAM" id="Phobius"/>
    </source>
</evidence>
<dbReference type="EMBL" id="BMYV01000001">
    <property type="protein sequence ID" value="GGX65006.1"/>
    <property type="molecule type" value="Genomic_DNA"/>
</dbReference>
<dbReference type="Pfam" id="PF20108">
    <property type="entry name" value="DUF6498"/>
    <property type="match status" value="1"/>
</dbReference>
<keyword evidence="1" id="KW-0472">Membrane</keyword>
<reference evidence="2 3" key="1">
    <citation type="journal article" date="2014" name="Int. J. Syst. Evol. Microbiol.">
        <title>Complete genome sequence of Corynebacterium casei LMG S-19264T (=DSM 44701T), isolated from a smear-ripened cheese.</title>
        <authorList>
            <consortium name="US DOE Joint Genome Institute (JGI-PGF)"/>
            <person name="Walter F."/>
            <person name="Albersmeier A."/>
            <person name="Kalinowski J."/>
            <person name="Ruckert C."/>
        </authorList>
    </citation>
    <scope>NUCLEOTIDE SEQUENCE [LARGE SCALE GENOMIC DNA]</scope>
    <source>
        <strain evidence="2 3">KCTC 23968</strain>
    </source>
</reference>
<accession>A0A918KIF4</accession>
<name>A0A918KIF4_9PROT</name>
<comment type="caution">
    <text evidence="2">The sequence shown here is derived from an EMBL/GenBank/DDBJ whole genome shotgun (WGS) entry which is preliminary data.</text>
</comment>
<feature type="transmembrane region" description="Helical" evidence="1">
    <location>
        <begin position="137"/>
        <end position="159"/>
    </location>
</feature>
<sequence>MKNVFQSFRLTPAVIALIAMNLLPLIGVFGFGWDAGTIVFLYWLENVVIGLLNIPKILSCRAQHPDTPPPAAPIAGRFSVPDLPASKRQPIGAAIFLCVFFSFHYGMFCFGHYMFLKTTYRQLPDFSEMLSALTGTVLFWSLLGLTFSHIISMVVNFYGKKEYVGRSPNAQMFMPYSRIILLHVVIILSGFVALAAGQGTATILLLVLFKIGFDLAAHTVEHEKIESWIAPKVG</sequence>
<feature type="transmembrane region" description="Helical" evidence="1">
    <location>
        <begin position="179"/>
        <end position="209"/>
    </location>
</feature>
<feature type="transmembrane region" description="Helical" evidence="1">
    <location>
        <begin position="12"/>
        <end position="33"/>
    </location>
</feature>
<dbReference type="InterPro" id="IPR045466">
    <property type="entry name" value="DUF6498"/>
</dbReference>
<feature type="transmembrane region" description="Helical" evidence="1">
    <location>
        <begin position="91"/>
        <end position="116"/>
    </location>
</feature>
<gene>
    <name evidence="2" type="ORF">GCM10011309_14090</name>
</gene>
<evidence type="ECO:0000313" key="3">
    <source>
        <dbReference type="Proteomes" id="UP000600865"/>
    </source>
</evidence>
<evidence type="ECO:0000313" key="2">
    <source>
        <dbReference type="EMBL" id="GGX65006.1"/>
    </source>
</evidence>
<keyword evidence="1" id="KW-1133">Transmembrane helix</keyword>
<dbReference type="AlphaFoldDB" id="A0A918KIF4"/>
<dbReference type="Proteomes" id="UP000600865">
    <property type="component" value="Unassembled WGS sequence"/>
</dbReference>
<dbReference type="RefSeq" id="WP_189583265.1">
    <property type="nucleotide sequence ID" value="NZ_BMYV01000001.1"/>
</dbReference>
<proteinExistence type="predicted"/>